<protein>
    <submittedName>
        <fullName evidence="1">Uncharacterized protein</fullName>
    </submittedName>
</protein>
<evidence type="ECO:0000313" key="2">
    <source>
        <dbReference type="Proteomes" id="UP000595437"/>
    </source>
</evidence>
<accession>A0A7T8K8C9</accession>
<dbReference type="Proteomes" id="UP000595437">
    <property type="component" value="Chromosome 6"/>
</dbReference>
<keyword evidence="2" id="KW-1185">Reference proteome</keyword>
<dbReference type="AlphaFoldDB" id="A0A7T8K8C9"/>
<reference evidence="2" key="1">
    <citation type="submission" date="2021-01" db="EMBL/GenBank/DDBJ databases">
        <title>Caligus Genome Assembly.</title>
        <authorList>
            <person name="Gallardo-Escarate C."/>
        </authorList>
    </citation>
    <scope>NUCLEOTIDE SEQUENCE [LARGE SCALE GENOMIC DNA]</scope>
</reference>
<proteinExistence type="predicted"/>
<name>A0A7T8K8C9_CALRO</name>
<gene>
    <name evidence="1" type="ORF">FKW44_009506</name>
</gene>
<evidence type="ECO:0000313" key="1">
    <source>
        <dbReference type="EMBL" id="QQP49001.1"/>
    </source>
</evidence>
<dbReference type="EMBL" id="CP045895">
    <property type="protein sequence ID" value="QQP49001.1"/>
    <property type="molecule type" value="Genomic_DNA"/>
</dbReference>
<sequence length="50" mass="5513">MTYGFLCRAQFGIDVMGSPRAFSSPLWDCSLGFGPLYSDKGMISPYISLE</sequence>
<organism evidence="1 2">
    <name type="scientific">Caligus rogercresseyi</name>
    <name type="common">Sea louse</name>
    <dbReference type="NCBI Taxonomy" id="217165"/>
    <lineage>
        <taxon>Eukaryota</taxon>
        <taxon>Metazoa</taxon>
        <taxon>Ecdysozoa</taxon>
        <taxon>Arthropoda</taxon>
        <taxon>Crustacea</taxon>
        <taxon>Multicrustacea</taxon>
        <taxon>Hexanauplia</taxon>
        <taxon>Copepoda</taxon>
        <taxon>Siphonostomatoida</taxon>
        <taxon>Caligidae</taxon>
        <taxon>Caligus</taxon>
    </lineage>
</organism>